<sequence>MRSVWSVRGRDEIGTWLWDVEIERAPARCGRIDSGGEAGCAAYARTVTCEEGGGGVCGVGWVGWGGGGGGGVGGGVGGWGGGGG</sequence>
<name>A0AAV2KYS4_KNICA</name>
<protein>
    <submittedName>
        <fullName evidence="1">Uncharacterized protein</fullName>
    </submittedName>
</protein>
<dbReference type="EMBL" id="OZ035824">
    <property type="protein sequence ID" value="CAL1592509.1"/>
    <property type="molecule type" value="Genomic_DNA"/>
</dbReference>
<evidence type="ECO:0000313" key="1">
    <source>
        <dbReference type="EMBL" id="CAL1592509.1"/>
    </source>
</evidence>
<proteinExistence type="predicted"/>
<evidence type="ECO:0000313" key="2">
    <source>
        <dbReference type="Proteomes" id="UP001497482"/>
    </source>
</evidence>
<accession>A0AAV2KYS4</accession>
<organism evidence="1 2">
    <name type="scientific">Knipowitschia caucasica</name>
    <name type="common">Caucasian dwarf goby</name>
    <name type="synonym">Pomatoschistus caucasicus</name>
    <dbReference type="NCBI Taxonomy" id="637954"/>
    <lineage>
        <taxon>Eukaryota</taxon>
        <taxon>Metazoa</taxon>
        <taxon>Chordata</taxon>
        <taxon>Craniata</taxon>
        <taxon>Vertebrata</taxon>
        <taxon>Euteleostomi</taxon>
        <taxon>Actinopterygii</taxon>
        <taxon>Neopterygii</taxon>
        <taxon>Teleostei</taxon>
        <taxon>Neoteleostei</taxon>
        <taxon>Acanthomorphata</taxon>
        <taxon>Gobiaria</taxon>
        <taxon>Gobiiformes</taxon>
        <taxon>Gobioidei</taxon>
        <taxon>Gobiidae</taxon>
        <taxon>Gobiinae</taxon>
        <taxon>Knipowitschia</taxon>
    </lineage>
</organism>
<dbReference type="Proteomes" id="UP001497482">
    <property type="component" value="Chromosome 2"/>
</dbReference>
<gene>
    <name evidence="1" type="ORF">KC01_LOCUS21755</name>
</gene>
<reference evidence="1 2" key="1">
    <citation type="submission" date="2024-04" db="EMBL/GenBank/DDBJ databases">
        <authorList>
            <person name="Waldvogel A.-M."/>
            <person name="Schoenle A."/>
        </authorList>
    </citation>
    <scope>NUCLEOTIDE SEQUENCE [LARGE SCALE GENOMIC DNA]</scope>
</reference>
<dbReference type="AlphaFoldDB" id="A0AAV2KYS4"/>
<keyword evidence="2" id="KW-1185">Reference proteome</keyword>